<evidence type="ECO:0000313" key="9">
    <source>
        <dbReference type="EMBL" id="GIH13110.1"/>
    </source>
</evidence>
<dbReference type="Gene3D" id="3.30.450.20">
    <property type="entry name" value="PAS domain"/>
    <property type="match status" value="1"/>
</dbReference>
<comment type="caution">
    <text evidence="9">The sequence shown here is derived from an EMBL/GenBank/DDBJ whole genome shotgun (WGS) entry which is preliminary data.</text>
</comment>
<dbReference type="AlphaFoldDB" id="A0A8J3QLC0"/>
<accession>A0A8J3QLC0</accession>
<keyword evidence="5" id="KW-0808">Transferase</keyword>
<dbReference type="InterPro" id="IPR005467">
    <property type="entry name" value="His_kinase_dom"/>
</dbReference>
<dbReference type="SMART" id="SM00388">
    <property type="entry name" value="HisKA"/>
    <property type="match status" value="1"/>
</dbReference>
<dbReference type="InterPro" id="IPR004358">
    <property type="entry name" value="Sig_transdc_His_kin-like_C"/>
</dbReference>
<dbReference type="InterPro" id="IPR003661">
    <property type="entry name" value="HisK_dim/P_dom"/>
</dbReference>
<dbReference type="InterPro" id="IPR035965">
    <property type="entry name" value="PAS-like_dom_sf"/>
</dbReference>
<dbReference type="InterPro" id="IPR003594">
    <property type="entry name" value="HATPase_dom"/>
</dbReference>
<dbReference type="CDD" id="cd00082">
    <property type="entry name" value="HisKA"/>
    <property type="match status" value="1"/>
</dbReference>
<dbReference type="SMART" id="SM00387">
    <property type="entry name" value="HATPase_c"/>
    <property type="match status" value="1"/>
</dbReference>
<dbReference type="InterPro" id="IPR000014">
    <property type="entry name" value="PAS"/>
</dbReference>
<evidence type="ECO:0000256" key="7">
    <source>
        <dbReference type="ARBA" id="ARBA00023012"/>
    </source>
</evidence>
<keyword evidence="7" id="KW-0902">Two-component regulatory system</keyword>
<dbReference type="SUPFAM" id="SSF47384">
    <property type="entry name" value="Homodimeric domain of signal transducing histidine kinase"/>
    <property type="match status" value="1"/>
</dbReference>
<dbReference type="GO" id="GO:0005886">
    <property type="term" value="C:plasma membrane"/>
    <property type="evidence" value="ECO:0007669"/>
    <property type="project" value="UniProtKB-SubCell"/>
</dbReference>
<evidence type="ECO:0000256" key="2">
    <source>
        <dbReference type="ARBA" id="ARBA00004236"/>
    </source>
</evidence>
<dbReference type="InterPro" id="IPR036097">
    <property type="entry name" value="HisK_dim/P_sf"/>
</dbReference>
<name>A0A8J3QLC0_9ACTN</name>
<dbReference type="GO" id="GO:0000155">
    <property type="term" value="F:phosphorelay sensor kinase activity"/>
    <property type="evidence" value="ECO:0007669"/>
    <property type="project" value="InterPro"/>
</dbReference>
<dbReference type="PRINTS" id="PR00344">
    <property type="entry name" value="BCTRLSENSOR"/>
</dbReference>
<dbReference type="InterPro" id="IPR013767">
    <property type="entry name" value="PAS_fold"/>
</dbReference>
<dbReference type="Gene3D" id="1.10.287.130">
    <property type="match status" value="1"/>
</dbReference>
<dbReference type="EMBL" id="BONZ01000013">
    <property type="protein sequence ID" value="GIH13110.1"/>
    <property type="molecule type" value="Genomic_DNA"/>
</dbReference>
<comment type="catalytic activity">
    <reaction evidence="1">
        <text>ATP + protein L-histidine = ADP + protein N-phospho-L-histidine.</text>
        <dbReference type="EC" id="2.7.13.3"/>
    </reaction>
</comment>
<dbReference type="Pfam" id="PF00989">
    <property type="entry name" value="PAS"/>
    <property type="match status" value="1"/>
</dbReference>
<dbReference type="GO" id="GO:0006355">
    <property type="term" value="P:regulation of DNA-templated transcription"/>
    <property type="evidence" value="ECO:0007669"/>
    <property type="project" value="InterPro"/>
</dbReference>
<dbReference type="InterPro" id="IPR050736">
    <property type="entry name" value="Sensor_HK_Regulatory"/>
</dbReference>
<evidence type="ECO:0000259" key="8">
    <source>
        <dbReference type="PROSITE" id="PS50109"/>
    </source>
</evidence>
<sequence>MQTSTVASDMEGLFAELTALADMVNAGTPGLTAVQRMVEFTQAAAGAEGAGFAEYSSVGGRVIAGSGVSVWGLGRHVDPAHPMIVRLMSSDSLIEVGLDEMPVELAEHMKDAGVRHMLAAKIELSRRVVGTLHTYFSGEGPATAVQRNAMALSASLLGHLYLDGQGLPVYGGEPVTAMPADAIAVVNADGTVRSWNDAAATVTGRPAATALGRPLPVRVPTHGQVLDQRLPDGRWLQVLATDLPGTGDRLVTLRDVTQAHRREQARDLFVTVTSHELRTPVTVIKGYADTLADHWDDLPEAARRDAAERLGQRSGELARLVERLLSAVGDGSALGGPAAGLPFDLGEALRDAVAELPVEIRTTVQVDIPDALPKALGERATVATVLSELVTNAVKYADPDSPVELSTLAETRSVGFRVSDRGIGLSPEHVERAFDRFWQAESGNHRRYGGVGLGLYLVRRLVERQNGWVSLRPRELGGTVAEVRLPRADQGPGEAKAW</sequence>
<gene>
    <name evidence="9" type="ORF">Raf01_12820</name>
</gene>
<dbReference type="PROSITE" id="PS50109">
    <property type="entry name" value="HIS_KIN"/>
    <property type="match status" value="1"/>
</dbReference>
<dbReference type="EC" id="2.7.13.3" evidence="3"/>
<evidence type="ECO:0000256" key="3">
    <source>
        <dbReference type="ARBA" id="ARBA00012438"/>
    </source>
</evidence>
<evidence type="ECO:0000256" key="1">
    <source>
        <dbReference type="ARBA" id="ARBA00000085"/>
    </source>
</evidence>
<evidence type="ECO:0000256" key="5">
    <source>
        <dbReference type="ARBA" id="ARBA00022679"/>
    </source>
</evidence>
<dbReference type="InterPro" id="IPR036890">
    <property type="entry name" value="HATPase_C_sf"/>
</dbReference>
<organism evidence="9 10">
    <name type="scientific">Rugosimonospora africana</name>
    <dbReference type="NCBI Taxonomy" id="556532"/>
    <lineage>
        <taxon>Bacteria</taxon>
        <taxon>Bacillati</taxon>
        <taxon>Actinomycetota</taxon>
        <taxon>Actinomycetes</taxon>
        <taxon>Micromonosporales</taxon>
        <taxon>Micromonosporaceae</taxon>
        <taxon>Rugosimonospora</taxon>
    </lineage>
</organism>
<keyword evidence="10" id="KW-1185">Reference proteome</keyword>
<keyword evidence="6" id="KW-0418">Kinase</keyword>
<dbReference type="PANTHER" id="PTHR43711">
    <property type="entry name" value="TWO-COMPONENT HISTIDINE KINASE"/>
    <property type="match status" value="1"/>
</dbReference>
<evidence type="ECO:0000313" key="10">
    <source>
        <dbReference type="Proteomes" id="UP000642748"/>
    </source>
</evidence>
<proteinExistence type="predicted"/>
<dbReference type="Pfam" id="PF02518">
    <property type="entry name" value="HATPase_c"/>
    <property type="match status" value="1"/>
</dbReference>
<evidence type="ECO:0000256" key="6">
    <source>
        <dbReference type="ARBA" id="ARBA00022777"/>
    </source>
</evidence>
<keyword evidence="4" id="KW-0597">Phosphoprotein</keyword>
<evidence type="ECO:0000256" key="4">
    <source>
        <dbReference type="ARBA" id="ARBA00022553"/>
    </source>
</evidence>
<dbReference type="CDD" id="cd00130">
    <property type="entry name" value="PAS"/>
    <property type="match status" value="1"/>
</dbReference>
<dbReference type="PANTHER" id="PTHR43711:SF1">
    <property type="entry name" value="HISTIDINE KINASE 1"/>
    <property type="match status" value="1"/>
</dbReference>
<reference evidence="9" key="1">
    <citation type="submission" date="2021-01" db="EMBL/GenBank/DDBJ databases">
        <title>Whole genome shotgun sequence of Rugosimonospora africana NBRC 104875.</title>
        <authorList>
            <person name="Komaki H."/>
            <person name="Tamura T."/>
        </authorList>
    </citation>
    <scope>NUCLEOTIDE SEQUENCE</scope>
    <source>
        <strain evidence="9">NBRC 104875</strain>
    </source>
</reference>
<dbReference type="Proteomes" id="UP000642748">
    <property type="component" value="Unassembled WGS sequence"/>
</dbReference>
<dbReference type="Pfam" id="PF00512">
    <property type="entry name" value="HisKA"/>
    <property type="match status" value="1"/>
</dbReference>
<protein>
    <recommendedName>
        <fullName evidence="3">histidine kinase</fullName>
        <ecNumber evidence="3">2.7.13.3</ecNumber>
    </recommendedName>
</protein>
<dbReference type="Gene3D" id="3.30.565.10">
    <property type="entry name" value="Histidine kinase-like ATPase, C-terminal domain"/>
    <property type="match status" value="1"/>
</dbReference>
<comment type="subcellular location">
    <subcellularLocation>
        <location evidence="2">Cell membrane</location>
    </subcellularLocation>
</comment>
<feature type="domain" description="Histidine kinase" evidence="8">
    <location>
        <begin position="272"/>
        <end position="489"/>
    </location>
</feature>
<dbReference type="SUPFAM" id="SSF55785">
    <property type="entry name" value="PYP-like sensor domain (PAS domain)"/>
    <property type="match status" value="1"/>
</dbReference>
<dbReference type="SUPFAM" id="SSF55874">
    <property type="entry name" value="ATPase domain of HSP90 chaperone/DNA topoisomerase II/histidine kinase"/>
    <property type="match status" value="1"/>
</dbReference>